<evidence type="ECO:0000313" key="11">
    <source>
        <dbReference type="EMBL" id="ALI36171.1"/>
    </source>
</evidence>
<dbReference type="GO" id="GO:0005737">
    <property type="term" value="C:cytoplasm"/>
    <property type="evidence" value="ECO:0007669"/>
    <property type="project" value="TreeGrafter"/>
</dbReference>
<keyword evidence="3" id="KW-0489">Methyltransferase</keyword>
<dbReference type="InterPro" id="IPR029063">
    <property type="entry name" value="SAM-dependent_MTases_sf"/>
</dbReference>
<evidence type="ECO:0000256" key="2">
    <source>
        <dbReference type="ARBA" id="ARBA00022490"/>
    </source>
</evidence>
<name>A0A654M0V5_9ARCH</name>
<dbReference type="Pfam" id="PF02475">
    <property type="entry name" value="TRM5-TYW2_MTfase"/>
    <property type="match status" value="1"/>
</dbReference>
<feature type="domain" description="SAM-dependent methyltransferase TRM5/TYW2-type" evidence="10">
    <location>
        <begin position="25"/>
        <end position="281"/>
    </location>
</feature>
<evidence type="ECO:0000256" key="8">
    <source>
        <dbReference type="ARBA" id="ARBA00033392"/>
    </source>
</evidence>
<keyword evidence="2" id="KW-0963">Cytoplasm</keyword>
<dbReference type="Proteomes" id="UP000058925">
    <property type="component" value="Chromosome"/>
</dbReference>
<reference evidence="12" key="1">
    <citation type="submission" date="2015-10" db="EMBL/GenBank/DDBJ databases">
        <title>Niche specialization of a soil ammonia-oxidizing archaeon, Candidatus Nitrosocosmicus oleophilus.</title>
        <authorList>
            <person name="Jung M.-Y."/>
            <person name="Rhee S.-K."/>
        </authorList>
    </citation>
    <scope>NUCLEOTIDE SEQUENCE [LARGE SCALE GENOMIC DNA]</scope>
    <source>
        <strain evidence="12">MY3</strain>
    </source>
</reference>
<dbReference type="KEGG" id="taa:NMY3_01969"/>
<evidence type="ECO:0000313" key="12">
    <source>
        <dbReference type="Proteomes" id="UP000058925"/>
    </source>
</evidence>
<dbReference type="GO" id="GO:0002939">
    <property type="term" value="P:tRNA N1-guanine methylation"/>
    <property type="evidence" value="ECO:0007669"/>
    <property type="project" value="TreeGrafter"/>
</dbReference>
<dbReference type="EMBL" id="CP012850">
    <property type="protein sequence ID" value="ALI36171.1"/>
    <property type="molecule type" value="Genomic_DNA"/>
</dbReference>
<keyword evidence="6" id="KW-0819">tRNA processing</keyword>
<keyword evidence="5" id="KW-0949">S-adenosyl-L-methionine</keyword>
<comment type="catalytic activity">
    <reaction evidence="9">
        <text>guanosine(37) in tRNA + S-adenosyl-L-methionine = N(1)-methylguanosine(37) in tRNA + S-adenosyl-L-homocysteine + H(+)</text>
        <dbReference type="Rhea" id="RHEA:36899"/>
        <dbReference type="Rhea" id="RHEA-COMP:10145"/>
        <dbReference type="Rhea" id="RHEA-COMP:10147"/>
        <dbReference type="ChEBI" id="CHEBI:15378"/>
        <dbReference type="ChEBI" id="CHEBI:57856"/>
        <dbReference type="ChEBI" id="CHEBI:59789"/>
        <dbReference type="ChEBI" id="CHEBI:73542"/>
        <dbReference type="ChEBI" id="CHEBI:74269"/>
        <dbReference type="EC" id="2.1.1.228"/>
    </reaction>
</comment>
<dbReference type="GeneID" id="60421956"/>
<dbReference type="FunFam" id="3.30.300.110:FF:000001">
    <property type="entry name" value="tRNA (guanine(37)-N1)-methyltransferase"/>
    <property type="match status" value="1"/>
</dbReference>
<evidence type="ECO:0000256" key="1">
    <source>
        <dbReference type="ARBA" id="ARBA00012807"/>
    </source>
</evidence>
<evidence type="ECO:0000256" key="7">
    <source>
        <dbReference type="ARBA" id="ARBA00029736"/>
    </source>
</evidence>
<dbReference type="PANTHER" id="PTHR23245">
    <property type="entry name" value="TRNA METHYLTRANSFERASE"/>
    <property type="match status" value="1"/>
</dbReference>
<dbReference type="GO" id="GO:0052906">
    <property type="term" value="F:tRNA (guanine(37)-N1)-methyltransferase activity"/>
    <property type="evidence" value="ECO:0007669"/>
    <property type="project" value="UniProtKB-EC"/>
</dbReference>
<dbReference type="OrthoDB" id="8079at2157"/>
<proteinExistence type="predicted"/>
<keyword evidence="12" id="KW-1185">Reference proteome</keyword>
<organism evidence="11 12">
    <name type="scientific">Candidatus Nitrosocosmicus oleophilus</name>
    <dbReference type="NCBI Taxonomy" id="1353260"/>
    <lineage>
        <taxon>Archaea</taxon>
        <taxon>Nitrososphaerota</taxon>
        <taxon>Nitrososphaeria</taxon>
        <taxon>Nitrososphaerales</taxon>
        <taxon>Nitrososphaeraceae</taxon>
        <taxon>Candidatus Nitrosocosmicus</taxon>
    </lineage>
</organism>
<gene>
    <name evidence="11" type="ORF">NMY3_01969</name>
</gene>
<dbReference type="SUPFAM" id="SSF53335">
    <property type="entry name" value="S-adenosyl-L-methionine-dependent methyltransferases"/>
    <property type="match status" value="1"/>
</dbReference>
<evidence type="ECO:0000256" key="4">
    <source>
        <dbReference type="ARBA" id="ARBA00022679"/>
    </source>
</evidence>
<dbReference type="Gene3D" id="3.30.300.110">
    <property type="entry name" value="Met-10+ protein-like domains"/>
    <property type="match status" value="1"/>
</dbReference>
<dbReference type="PROSITE" id="PS51684">
    <property type="entry name" value="SAM_MT_TRM5_TYW2"/>
    <property type="match status" value="1"/>
</dbReference>
<evidence type="ECO:0000256" key="5">
    <source>
        <dbReference type="ARBA" id="ARBA00022691"/>
    </source>
</evidence>
<dbReference type="RefSeq" id="WP_196815490.1">
    <property type="nucleotide sequence ID" value="NZ_CP012850.1"/>
</dbReference>
<evidence type="ECO:0000256" key="6">
    <source>
        <dbReference type="ARBA" id="ARBA00022694"/>
    </source>
</evidence>
<dbReference type="InterPro" id="IPR056744">
    <property type="entry name" value="TRM5/TYW2-like_N"/>
</dbReference>
<evidence type="ECO:0000256" key="3">
    <source>
        <dbReference type="ARBA" id="ARBA00022603"/>
    </source>
</evidence>
<protein>
    <recommendedName>
        <fullName evidence="1">tRNA (guanine(37)-N(1))-methyltransferase</fullName>
        <ecNumber evidence="1">2.1.1.228</ecNumber>
    </recommendedName>
    <alternativeName>
        <fullName evidence="7">M1G-methyltransferase</fullName>
    </alternativeName>
    <alternativeName>
        <fullName evidence="8">tRNA [GM37] methyltransferase</fullName>
    </alternativeName>
</protein>
<evidence type="ECO:0000256" key="9">
    <source>
        <dbReference type="ARBA" id="ARBA00047783"/>
    </source>
</evidence>
<dbReference type="InterPro" id="IPR030382">
    <property type="entry name" value="MeTrfase_TRM5/TYW2"/>
</dbReference>
<evidence type="ECO:0000259" key="10">
    <source>
        <dbReference type="PROSITE" id="PS51684"/>
    </source>
</evidence>
<dbReference type="Gene3D" id="3.40.50.150">
    <property type="entry name" value="Vaccinia Virus protein VP39"/>
    <property type="match status" value="1"/>
</dbReference>
<dbReference type="PANTHER" id="PTHR23245:SF36">
    <property type="entry name" value="TRNA (GUANINE(37)-N1)-METHYLTRANSFERASE"/>
    <property type="match status" value="1"/>
</dbReference>
<dbReference type="Pfam" id="PF25133">
    <property type="entry name" value="TYW2_N_2"/>
    <property type="match status" value="1"/>
</dbReference>
<dbReference type="AlphaFoldDB" id="A0A654M0V5"/>
<accession>A0A654M0V5</accession>
<sequence>MSKFLKKLLKGVLAEEDLEKVYSSFDMIGDIAIIKIPDSLLTKKNIIGEVILESIKNLKTVFLQRSSVSGEYRLRGLEVIAGNEKYVTYYREYGCKFLVNVATTYFSPRLSTERLRISNLVSPGEIVVNMFAGVGTFSVIMAKKHQIKVYNIDSNLDAYILSIMNSRINRLTDRIFSIHGDSQYVLSSNSFKNRIDRVLLPLPERAHEFVDVSINCLRPTGGRLHFFSHIKSDTKAGVVPTSEAHIHNLFSKYDFEIEHTQIVRDVAPRLYQTVTDLFISK</sequence>
<dbReference type="InterPro" id="IPR056743">
    <property type="entry name" value="TRM5-TYW2-like_MTfase"/>
</dbReference>
<dbReference type="EC" id="2.1.1.228" evidence="1"/>
<keyword evidence="4" id="KW-0808">Transferase</keyword>